<evidence type="ECO:0000313" key="3">
    <source>
        <dbReference type="Proteomes" id="UP000030697"/>
    </source>
</evidence>
<evidence type="ECO:0000313" key="2">
    <source>
        <dbReference type="EMBL" id="EWC75702.1"/>
    </source>
</evidence>
<name>W7J9K5_PLAFA</name>
<gene>
    <name evidence="2" type="ORF">C923_03595</name>
</gene>
<sequence length="1370" mass="164758">MYGDKLSIACYGDNKLLSKLNYFFKVDVYDLSDIKLDERIKSLRINLKYIFYNNPISEYFKNEESLLSERSLIYIYFLSLNNIDEYKNEKEYILNRCRESLNDENEEFIIIYAYNIDDNLNELKNIKKIKSDFSHNILKSIKILSLPILEDENYYTNKKINELYEHFQTRYCDILKICIEKKYSLIKNGYNKSLANFLTCTDIKKKTTSDKKKNNQIFKLVDIYVDNKKEEGDNDMCTTNINMNNINSNIIINDNIPNNINKTNEITNNIFQGSNEFVDFYKKHNVFSFCNEYVDIHFFLYQNNMCSYINSLQFCTDFDEQLYIDMYDNFLSVFMWNENLCLLYIKLNLYKKSYILYSNINKLFMKYLNVYIKKKKCIIHSSLLFEKNYLTIARYIREKHICSLHLLEYIFFKKITILLFLNKFSYISSKALKFSQFFYINKIFIFMHNFNRFKNNILKNSNDINSLRNIQKKIVKYKKKVDKRQSTHQTNHKGFLHISEKNKYITDHKSNNQVKNISDDETYSNCSAMHPRRTHKIISDMDEIFINSNSIDNLIEEDEEIYEDQKIKSNKNTNTNANNINDDYICDNNHNNNNNNNIHSNHPMDQQKDEHDSNNAHTNTRLFSNSKEKKKNYKNHEHSQYDNYNKNKKKEHYNNYDLNVFKSDDEKIYFLLHCCFMNKENYFAIYFYNLANLIKFLFERRGYFLYQEGYMKKIKSDKNIKKNLNFSKYLSLQKNIMKLGYKNNFTTKKKKSKKSLKIKSKRSNSIDESYSSQISSTISDISDIKNTFKYFWYNDFCINVSNIFKLSFVILKNILNIYHTYHSIYHNMDMKTRLYFFNMFLNYLEEKRFEKNMDKADLEDNRYFNNIKGIKDHVMNNNNNMDDNNVDDNNVDDNNVDNNNVDNNNVDNNNVDNNNVDNNNVDDNNVDNNNMNYNNIDDNNMNVHMSYNNINKDINNEPNNMIKKENIYQSFPIYQIKNFSKDNEKKKNSLLLNIMNKIINLCYRKYNNVSIINKFFLAILLYENKFYKKSLKLINKIIKRSDYDFLTILCMQLLLYHNINNKFYHFCSSFFLSNRYIKIMPFKNLNINFTSFYNFQYYLFSSNNNHSIINLEQRKNYDAHFYDALKNKVIYLLEDILNIQIDENNKNNINDEQIKNGTTSEINDIYENKHTQNEIKKSEDKNSYNSSHIYSNADQKNLSSINKNKLIKIKTQKFCKENYFFHINKYFLKSLRKYNFQISKNQKNNHIYIPKTNIKILIQANYNLYMFMSNMIFDNVNKEEKYESFIGGNIPDESSYDINNHNIHNKHNHNICNNDNYHISAGSKIFNKNIEHIELLLNFKLKKKIDNQCYIGNIKKKKKKKTLQKRHKET</sequence>
<feature type="compositionally biased region" description="Low complexity" evidence="1">
    <location>
        <begin position="896"/>
        <end position="926"/>
    </location>
</feature>
<protein>
    <submittedName>
        <fullName evidence="2">Uncharacterized protein</fullName>
    </submittedName>
</protein>
<evidence type="ECO:0000256" key="1">
    <source>
        <dbReference type="SAM" id="MobiDB-lite"/>
    </source>
</evidence>
<organism evidence="2 3">
    <name type="scientific">Plasmodium falciparum UGT5.1</name>
    <dbReference type="NCBI Taxonomy" id="1237627"/>
    <lineage>
        <taxon>Eukaryota</taxon>
        <taxon>Sar</taxon>
        <taxon>Alveolata</taxon>
        <taxon>Apicomplexa</taxon>
        <taxon>Aconoidasida</taxon>
        <taxon>Haemosporida</taxon>
        <taxon>Plasmodiidae</taxon>
        <taxon>Plasmodium</taxon>
        <taxon>Plasmodium (Laverania)</taxon>
    </lineage>
</organism>
<dbReference type="Proteomes" id="UP000030697">
    <property type="component" value="Unassembled WGS sequence"/>
</dbReference>
<dbReference type="EMBL" id="KE124626">
    <property type="protein sequence ID" value="EWC75702.1"/>
    <property type="molecule type" value="Genomic_DNA"/>
</dbReference>
<proteinExistence type="predicted"/>
<dbReference type="OrthoDB" id="10256906at2759"/>
<feature type="compositionally biased region" description="Acidic residues" evidence="1">
    <location>
        <begin position="884"/>
        <end position="895"/>
    </location>
</feature>
<feature type="region of interest" description="Disordered" evidence="1">
    <location>
        <begin position="875"/>
        <end position="926"/>
    </location>
</feature>
<accession>W7J9K5</accession>
<feature type="compositionally biased region" description="Low complexity" evidence="1">
    <location>
        <begin position="584"/>
        <end position="601"/>
    </location>
</feature>
<feature type="compositionally biased region" description="Basic and acidic residues" evidence="1">
    <location>
        <begin position="605"/>
        <end position="614"/>
    </location>
</feature>
<reference evidence="2 3" key="1">
    <citation type="submission" date="2013-02" db="EMBL/GenBank/DDBJ databases">
        <title>The Genome Sequence of Plasmodium falciparum UGT5.1.</title>
        <authorList>
            <consortium name="The Broad Institute Genome Sequencing Platform"/>
            <consortium name="The Broad Institute Genome Sequencing Center for Infectious Disease"/>
            <person name="Neafsey D."/>
            <person name="Cheeseman I."/>
            <person name="Volkman S."/>
            <person name="Adams J."/>
            <person name="Walker B."/>
            <person name="Young S.K."/>
            <person name="Zeng Q."/>
            <person name="Gargeya S."/>
            <person name="Fitzgerald M."/>
            <person name="Haas B."/>
            <person name="Abouelleil A."/>
            <person name="Alvarado L."/>
            <person name="Arachchi H.M."/>
            <person name="Berlin A.M."/>
            <person name="Chapman S.B."/>
            <person name="Dewar J."/>
            <person name="Goldberg J."/>
            <person name="Griggs A."/>
            <person name="Gujja S."/>
            <person name="Hansen M."/>
            <person name="Howarth C."/>
            <person name="Imamovic A."/>
            <person name="Larimer J."/>
            <person name="McCowan C."/>
            <person name="Murphy C."/>
            <person name="Neiman D."/>
            <person name="Pearson M."/>
            <person name="Priest M."/>
            <person name="Roberts A."/>
            <person name="Saif S."/>
            <person name="Shea T."/>
            <person name="Sisk P."/>
            <person name="Sykes S."/>
            <person name="Wortman J."/>
            <person name="Nusbaum C."/>
            <person name="Birren B."/>
        </authorList>
    </citation>
    <scope>NUCLEOTIDE SEQUENCE [LARGE SCALE GENOMIC DNA]</scope>
    <source>
        <strain evidence="2 3">UGT5.1</strain>
    </source>
</reference>
<feature type="region of interest" description="Disordered" evidence="1">
    <location>
        <begin position="584"/>
        <end position="641"/>
    </location>
</feature>